<reference evidence="3 4" key="1">
    <citation type="journal article" date="2019" name="Sci. Rep.">
        <title>Comparative genomics of chytrid fungi reveal insights into the obligate biotrophic and pathogenic lifestyle of Synchytrium endobioticum.</title>
        <authorList>
            <person name="van de Vossenberg B.T.L.H."/>
            <person name="Warris S."/>
            <person name="Nguyen H.D.T."/>
            <person name="van Gent-Pelzer M.P.E."/>
            <person name="Joly D.L."/>
            <person name="van de Geest H.C."/>
            <person name="Bonants P.J.M."/>
            <person name="Smith D.S."/>
            <person name="Levesque C.A."/>
            <person name="van der Lee T.A.J."/>
        </authorList>
    </citation>
    <scope>NUCLEOTIDE SEQUENCE [LARGE SCALE GENOMIC DNA]</scope>
    <source>
        <strain evidence="3 4">JEL517</strain>
    </source>
</reference>
<evidence type="ECO:0000256" key="1">
    <source>
        <dbReference type="ARBA" id="ARBA00023186"/>
    </source>
</evidence>
<dbReference type="GO" id="GO:0005829">
    <property type="term" value="C:cytosol"/>
    <property type="evidence" value="ECO:0007669"/>
    <property type="project" value="TreeGrafter"/>
</dbReference>
<name>A0A507CA76_9FUNG</name>
<dbReference type="InterPro" id="IPR001623">
    <property type="entry name" value="DnaJ_domain"/>
</dbReference>
<dbReference type="InterPro" id="IPR018253">
    <property type="entry name" value="DnaJ_domain_CS"/>
</dbReference>
<dbReference type="GO" id="GO:0006457">
    <property type="term" value="P:protein folding"/>
    <property type="evidence" value="ECO:0007669"/>
    <property type="project" value="InterPro"/>
</dbReference>
<organism evidence="3 4">
    <name type="scientific">Synchytrium microbalum</name>
    <dbReference type="NCBI Taxonomy" id="1806994"/>
    <lineage>
        <taxon>Eukaryota</taxon>
        <taxon>Fungi</taxon>
        <taxon>Fungi incertae sedis</taxon>
        <taxon>Chytridiomycota</taxon>
        <taxon>Chytridiomycota incertae sedis</taxon>
        <taxon>Chytridiomycetes</taxon>
        <taxon>Synchytriales</taxon>
        <taxon>Synchytriaceae</taxon>
        <taxon>Synchytrium</taxon>
    </lineage>
</organism>
<dbReference type="SMART" id="SM00271">
    <property type="entry name" value="DnaJ"/>
    <property type="match status" value="1"/>
</dbReference>
<dbReference type="SUPFAM" id="SSF46565">
    <property type="entry name" value="Chaperone J-domain"/>
    <property type="match status" value="1"/>
</dbReference>
<dbReference type="InterPro" id="IPR002939">
    <property type="entry name" value="DnaJ_C"/>
</dbReference>
<dbReference type="FunFam" id="2.60.260.20:FF:000015">
    <property type="entry name" value="Heat shock protein 40"/>
    <property type="match status" value="1"/>
</dbReference>
<dbReference type="Pfam" id="PF00226">
    <property type="entry name" value="DnaJ"/>
    <property type="match status" value="1"/>
</dbReference>
<dbReference type="Gene3D" id="2.60.260.20">
    <property type="entry name" value="Urease metallochaperone UreE, N-terminal domain"/>
    <property type="match status" value="2"/>
</dbReference>
<dbReference type="PRINTS" id="PR00625">
    <property type="entry name" value="JDOMAIN"/>
</dbReference>
<comment type="caution">
    <text evidence="3">The sequence shown here is derived from an EMBL/GenBank/DDBJ whole genome shotgun (WGS) entry which is preliminary data.</text>
</comment>
<dbReference type="OrthoDB" id="10250354at2759"/>
<dbReference type="GeneID" id="42001458"/>
<dbReference type="GO" id="GO:0051087">
    <property type="term" value="F:protein-folding chaperone binding"/>
    <property type="evidence" value="ECO:0007669"/>
    <property type="project" value="TreeGrafter"/>
</dbReference>
<dbReference type="Gene3D" id="1.10.287.110">
    <property type="entry name" value="DnaJ domain"/>
    <property type="match status" value="1"/>
</dbReference>
<dbReference type="Proteomes" id="UP000319731">
    <property type="component" value="Unassembled WGS sequence"/>
</dbReference>
<evidence type="ECO:0000313" key="3">
    <source>
        <dbReference type="EMBL" id="TPX37987.1"/>
    </source>
</evidence>
<gene>
    <name evidence="3" type="ORF">SmJEL517_g00231</name>
</gene>
<dbReference type="InterPro" id="IPR008971">
    <property type="entry name" value="HSP40/DnaJ_pept-bd"/>
</dbReference>
<accession>A0A507CA76</accession>
<dbReference type="STRING" id="1806994.A0A507CA76"/>
<dbReference type="InterPro" id="IPR051339">
    <property type="entry name" value="DnaJ_subfamily_B"/>
</dbReference>
<dbReference type="AlphaFoldDB" id="A0A507CA76"/>
<dbReference type="RefSeq" id="XP_031027702.1">
    <property type="nucleotide sequence ID" value="XM_031166161.1"/>
</dbReference>
<evidence type="ECO:0000313" key="4">
    <source>
        <dbReference type="Proteomes" id="UP000319731"/>
    </source>
</evidence>
<dbReference type="SUPFAM" id="SSF49493">
    <property type="entry name" value="HSP40/DnaJ peptide-binding domain"/>
    <property type="match status" value="2"/>
</dbReference>
<dbReference type="EMBL" id="QEAO01000001">
    <property type="protein sequence ID" value="TPX37987.1"/>
    <property type="molecule type" value="Genomic_DNA"/>
</dbReference>
<keyword evidence="1" id="KW-0143">Chaperone</keyword>
<dbReference type="PANTHER" id="PTHR24078:SF553">
    <property type="entry name" value="DNAJ HOMOLOG SUBFAMILY B MEMBER 5"/>
    <property type="match status" value="1"/>
</dbReference>
<proteinExistence type="predicted"/>
<dbReference type="InterPro" id="IPR036869">
    <property type="entry name" value="J_dom_sf"/>
</dbReference>
<evidence type="ECO:0000259" key="2">
    <source>
        <dbReference type="PROSITE" id="PS50076"/>
    </source>
</evidence>
<dbReference type="CDD" id="cd10747">
    <property type="entry name" value="DnaJ_C"/>
    <property type="match status" value="1"/>
</dbReference>
<dbReference type="PANTHER" id="PTHR24078">
    <property type="entry name" value="DNAJ HOMOLOG SUBFAMILY C MEMBER"/>
    <property type="match status" value="1"/>
</dbReference>
<dbReference type="GO" id="GO:0051082">
    <property type="term" value="F:unfolded protein binding"/>
    <property type="evidence" value="ECO:0007669"/>
    <property type="project" value="InterPro"/>
</dbReference>
<feature type="domain" description="J" evidence="2">
    <location>
        <begin position="5"/>
        <end position="72"/>
    </location>
</feature>
<sequence length="381" mass="41188">MAGKDYYAILNVPRTAEDEVIKKAYHKAALQYHPDRNPGARKEESDRKFKEVSEAYEVLSDKNKRQIYDTYGEDGLKGAPNGAASGPSAAGGFPQFRPSAGGPSPFGQAGFGFPPSGGAFYTSTSMPPGGGGKFDDFEPFFGGRDPFHTFGGTGGAQSFGPNDMDTDFMPGGFGMPGGMGGPPKRPGMHGMPGNIPPRPAPVQKVVQRKLPLSLEDLYNGTVKRLKVTRKAGGTETEKILAVTVKPGWKTGTKVKFPGEGDELPSGGAQDIEFQVEEKPHDRFKRDNDNLRASLEIEIWESLSGLNRTIQSLDGRPITISHPGVIIPGQEIKVIGEGMPISRQPGKKGDLLVTCRVNFPKQLTTEQKRDIRRVFGKNTENL</sequence>
<dbReference type="FunFam" id="2.60.260.20:FF:000013">
    <property type="entry name" value="DnaJ subfamily B member 11"/>
    <property type="match status" value="1"/>
</dbReference>
<dbReference type="Pfam" id="PF01556">
    <property type="entry name" value="DnaJ_C"/>
    <property type="match status" value="1"/>
</dbReference>
<dbReference type="PROSITE" id="PS00636">
    <property type="entry name" value="DNAJ_1"/>
    <property type="match status" value="1"/>
</dbReference>
<dbReference type="PROSITE" id="PS50076">
    <property type="entry name" value="DNAJ_2"/>
    <property type="match status" value="1"/>
</dbReference>
<dbReference type="CDD" id="cd06257">
    <property type="entry name" value="DnaJ"/>
    <property type="match status" value="1"/>
</dbReference>
<protein>
    <recommendedName>
        <fullName evidence="2">J domain-containing protein</fullName>
    </recommendedName>
</protein>
<dbReference type="GO" id="GO:0006413">
    <property type="term" value="P:translational initiation"/>
    <property type="evidence" value="ECO:0007669"/>
    <property type="project" value="TreeGrafter"/>
</dbReference>
<keyword evidence="4" id="KW-1185">Reference proteome</keyword>